<feature type="domain" description="Purine catabolism PurC-like" evidence="1">
    <location>
        <begin position="8"/>
        <end position="127"/>
    </location>
</feature>
<dbReference type="PATRIC" id="fig|476272.21.peg.1760"/>
<dbReference type="InterPro" id="IPR042070">
    <property type="entry name" value="PucR_C-HTH_sf"/>
</dbReference>
<evidence type="ECO:0000313" key="4">
    <source>
        <dbReference type="Proteomes" id="UP000003100"/>
    </source>
</evidence>
<dbReference type="HOGENOM" id="CLU_017436_3_0_9"/>
<feature type="domain" description="PucR C-terminal helix-turn-helix" evidence="2">
    <location>
        <begin position="481"/>
        <end position="537"/>
    </location>
</feature>
<reference evidence="3 4" key="2">
    <citation type="submission" date="2009-02" db="EMBL/GenBank/DDBJ databases">
        <title>Draft genome sequence of Blautia hydrogenotrophica DSM 10507 (Ruminococcus hydrogenotrophicus DSM 10507).</title>
        <authorList>
            <person name="Sudarsanam P."/>
            <person name="Ley R."/>
            <person name="Guruge J."/>
            <person name="Turnbaugh P.J."/>
            <person name="Mahowald M."/>
            <person name="Liep D."/>
            <person name="Gordon J."/>
        </authorList>
    </citation>
    <scope>NUCLEOTIDE SEQUENCE [LARGE SCALE GENOMIC DNA]</scope>
    <source>
        <strain evidence="4">DSM 10507 / JCM 14656 / S5a33</strain>
    </source>
</reference>
<dbReference type="EMBL" id="ACBZ01000125">
    <property type="protein sequence ID" value="EEG48730.1"/>
    <property type="molecule type" value="Genomic_DNA"/>
</dbReference>
<dbReference type="RefSeq" id="WP_005949601.1">
    <property type="nucleotide sequence ID" value="NZ_CP136423.1"/>
</dbReference>
<evidence type="ECO:0000313" key="3">
    <source>
        <dbReference type="EMBL" id="EEG48730.1"/>
    </source>
</evidence>
<evidence type="ECO:0000259" key="1">
    <source>
        <dbReference type="Pfam" id="PF07905"/>
    </source>
</evidence>
<proteinExistence type="predicted"/>
<organism evidence="3 4">
    <name type="scientific">Blautia hydrogenotrophica (strain DSM 10507 / JCM 14656 / S5a33)</name>
    <name type="common">Ruminococcus hydrogenotrophicus</name>
    <dbReference type="NCBI Taxonomy" id="476272"/>
    <lineage>
        <taxon>Bacteria</taxon>
        <taxon>Bacillati</taxon>
        <taxon>Bacillota</taxon>
        <taxon>Clostridia</taxon>
        <taxon>Lachnospirales</taxon>
        <taxon>Lachnospiraceae</taxon>
        <taxon>Blautia</taxon>
    </lineage>
</organism>
<dbReference type="InterPro" id="IPR051448">
    <property type="entry name" value="CdaR-like_regulators"/>
</dbReference>
<dbReference type="InterPro" id="IPR012914">
    <property type="entry name" value="PucR_dom"/>
</dbReference>
<dbReference type="GeneID" id="86820756"/>
<evidence type="ECO:0000259" key="2">
    <source>
        <dbReference type="Pfam" id="PF13556"/>
    </source>
</evidence>
<name>C0CN88_BLAHS</name>
<dbReference type="PANTHER" id="PTHR33744">
    <property type="entry name" value="CARBOHYDRATE DIACID REGULATOR"/>
    <property type="match status" value="1"/>
</dbReference>
<keyword evidence="4" id="KW-1185">Reference proteome</keyword>
<dbReference type="Pfam" id="PF07905">
    <property type="entry name" value="PucR"/>
    <property type="match status" value="1"/>
</dbReference>
<dbReference type="InterPro" id="IPR025736">
    <property type="entry name" value="PucR_C-HTH_dom"/>
</dbReference>
<accession>C0CN88</accession>
<gene>
    <name evidence="3" type="ORF">RUMHYD_02326</name>
</gene>
<sequence length="543" mass="63543">MDEMILRDLLKEKTLRDLVVINEKADLDRVVSTVESTETPDVVAYVPPHTLLLTTAMAYQNCQGELCKLIVSLNQLPCAGMAIKIGRFIGELEPQVVQVADELGFPLLQIPMYQTLGEVYHHMLAYIWDNENEDLLYALNIQKRFYNLVLQNASLNKLLSNLGMALKQPIFIFDLFGSLRGSSNATKQEERMAENSFSMMVGELLAQDETAAGEENKGVRDYSIYPIRAASYNTHYLMILETEKRMNTVSSFVLEQVLLIFGMYFYKDFYLCYNEIQQRESFWCRLTEQKKKDAGESQNLLLEGKELGIKKCSYYQVIIGRLSQMEGRRFHTPKFMKKEEQYILIYEWLKEQLEGVYHREVLVFPDTTSWSYIFLVQERRHMAEENMRQLHQYLWQVMGLQLEFSCGNEVYELETLSNSYWKAKASFHNGELKNGVDYIHHYKPQNILELLKSLSDNQIQDVCVQILKSLAYPQDEMSLELRKTLKTYLDCHCSIIETANLLFVHRNTIRYRIKRCEEILENDLRDPDYCFQVQLCLVFTDKC</sequence>
<dbReference type="PANTHER" id="PTHR33744:SF1">
    <property type="entry name" value="DNA-BINDING TRANSCRIPTIONAL ACTIVATOR ADER"/>
    <property type="match status" value="1"/>
</dbReference>
<protein>
    <recommendedName>
        <fullName evidence="5">Carbohydrate diacid transcriptional activator CdaR</fullName>
    </recommendedName>
</protein>
<reference evidence="3 4" key="1">
    <citation type="submission" date="2009-01" db="EMBL/GenBank/DDBJ databases">
        <authorList>
            <person name="Fulton L."/>
            <person name="Clifton S."/>
            <person name="Fulton B."/>
            <person name="Xu J."/>
            <person name="Minx P."/>
            <person name="Pepin K.H."/>
            <person name="Johnson M."/>
            <person name="Bhonagiri V."/>
            <person name="Nash W.E."/>
            <person name="Mardis E.R."/>
            <person name="Wilson R.K."/>
        </authorList>
    </citation>
    <scope>NUCLEOTIDE SEQUENCE [LARGE SCALE GENOMIC DNA]</scope>
    <source>
        <strain evidence="4">DSM 10507 / JCM 14656 / S5a33</strain>
    </source>
</reference>
<evidence type="ECO:0008006" key="5">
    <source>
        <dbReference type="Google" id="ProtNLM"/>
    </source>
</evidence>
<dbReference type="eggNOG" id="COG2508">
    <property type="taxonomic scope" value="Bacteria"/>
</dbReference>
<dbReference type="Proteomes" id="UP000003100">
    <property type="component" value="Unassembled WGS sequence"/>
</dbReference>
<dbReference type="AlphaFoldDB" id="C0CN88"/>
<dbReference type="Gene3D" id="1.10.10.2840">
    <property type="entry name" value="PucR C-terminal helix-turn-helix domain"/>
    <property type="match status" value="1"/>
</dbReference>
<comment type="caution">
    <text evidence="3">The sequence shown here is derived from an EMBL/GenBank/DDBJ whole genome shotgun (WGS) entry which is preliminary data.</text>
</comment>
<dbReference type="Pfam" id="PF13556">
    <property type="entry name" value="HTH_30"/>
    <property type="match status" value="1"/>
</dbReference>